<feature type="repeat" description="ANK" evidence="3">
    <location>
        <begin position="140"/>
        <end position="172"/>
    </location>
</feature>
<sequence>MGLFDNARTPHEHRLQTAAKAGDVPSMEIGLQEWRNDSSISPPEASDLHLAAGIAVSNNQPKALEYLLDQGSSVDNTLARQAAGREGTQCLDVLYAHGWRPESEPDGTAMPTIQMVLADTEQLHWLLNHGANPNVPSARTNDTPLSRAARMNLTETLDLLLQNGAVLKGSNTLHAAASGGGPDDESLAMMQRLIELGADINAIEVMHVKPSGHNIGVHGTALHAAIRAGKPVRVRWLLEQGADGRVRNEGGYSMLEWAKECRNSKELVAILKKARCE</sequence>
<evidence type="ECO:0000313" key="4">
    <source>
        <dbReference type="EMBL" id="KAK0323582.1"/>
    </source>
</evidence>
<accession>A0AAN6JAR7</accession>
<comment type="caution">
    <text evidence="4">The sequence shown here is derived from an EMBL/GenBank/DDBJ whole genome shotgun (WGS) entry which is preliminary data.</text>
</comment>
<reference evidence="4" key="1">
    <citation type="submission" date="2021-12" db="EMBL/GenBank/DDBJ databases">
        <title>Black yeast isolated from Biological Soil Crust.</title>
        <authorList>
            <person name="Kurbessoian T."/>
        </authorList>
    </citation>
    <scope>NUCLEOTIDE SEQUENCE</scope>
    <source>
        <strain evidence="4">CCFEE 5208</strain>
    </source>
</reference>
<dbReference type="InterPro" id="IPR002110">
    <property type="entry name" value="Ankyrin_rpt"/>
</dbReference>
<dbReference type="InterPro" id="IPR036770">
    <property type="entry name" value="Ankyrin_rpt-contain_sf"/>
</dbReference>
<dbReference type="SUPFAM" id="SSF48403">
    <property type="entry name" value="Ankyrin repeat"/>
    <property type="match status" value="1"/>
</dbReference>
<dbReference type="PROSITE" id="PS50088">
    <property type="entry name" value="ANK_REPEAT"/>
    <property type="match status" value="3"/>
</dbReference>
<dbReference type="PANTHER" id="PTHR24189">
    <property type="entry name" value="MYOTROPHIN"/>
    <property type="match status" value="1"/>
</dbReference>
<protein>
    <submittedName>
        <fullName evidence="4">Uncharacterized protein</fullName>
    </submittedName>
</protein>
<feature type="repeat" description="ANK" evidence="3">
    <location>
        <begin position="168"/>
        <end position="205"/>
    </location>
</feature>
<evidence type="ECO:0000313" key="5">
    <source>
        <dbReference type="Proteomes" id="UP001168146"/>
    </source>
</evidence>
<keyword evidence="1" id="KW-0677">Repeat</keyword>
<name>A0AAN6JAR7_9PEZI</name>
<dbReference type="InterPro" id="IPR050745">
    <property type="entry name" value="Multifunctional_regulatory"/>
</dbReference>
<dbReference type="Gene3D" id="1.25.40.20">
    <property type="entry name" value="Ankyrin repeat-containing domain"/>
    <property type="match status" value="1"/>
</dbReference>
<dbReference type="Pfam" id="PF00023">
    <property type="entry name" value="Ank"/>
    <property type="match status" value="1"/>
</dbReference>
<organism evidence="4 5">
    <name type="scientific">Friedmanniomyces endolithicus</name>
    <dbReference type="NCBI Taxonomy" id="329885"/>
    <lineage>
        <taxon>Eukaryota</taxon>
        <taxon>Fungi</taxon>
        <taxon>Dikarya</taxon>
        <taxon>Ascomycota</taxon>
        <taxon>Pezizomycotina</taxon>
        <taxon>Dothideomycetes</taxon>
        <taxon>Dothideomycetidae</taxon>
        <taxon>Mycosphaerellales</taxon>
        <taxon>Teratosphaeriaceae</taxon>
        <taxon>Friedmanniomyces</taxon>
    </lineage>
</organism>
<feature type="repeat" description="ANK" evidence="3">
    <location>
        <begin position="217"/>
        <end position="249"/>
    </location>
</feature>
<dbReference type="PROSITE" id="PS50297">
    <property type="entry name" value="ANK_REP_REGION"/>
    <property type="match status" value="1"/>
</dbReference>
<keyword evidence="2 3" id="KW-0040">ANK repeat</keyword>
<evidence type="ECO:0000256" key="1">
    <source>
        <dbReference type="ARBA" id="ARBA00022737"/>
    </source>
</evidence>
<dbReference type="PANTHER" id="PTHR24189:SF72">
    <property type="entry name" value="ANKYRIN REPEAT-CONTAINING DOMAIN-CONTAINING PROTEIN"/>
    <property type="match status" value="1"/>
</dbReference>
<dbReference type="Pfam" id="PF12796">
    <property type="entry name" value="Ank_2"/>
    <property type="match status" value="1"/>
</dbReference>
<dbReference type="Proteomes" id="UP001168146">
    <property type="component" value="Unassembled WGS sequence"/>
</dbReference>
<evidence type="ECO:0000256" key="2">
    <source>
        <dbReference type="ARBA" id="ARBA00023043"/>
    </source>
</evidence>
<dbReference type="SMART" id="SM00248">
    <property type="entry name" value="ANK"/>
    <property type="match status" value="4"/>
</dbReference>
<dbReference type="EMBL" id="JASUXU010000012">
    <property type="protein sequence ID" value="KAK0323582.1"/>
    <property type="molecule type" value="Genomic_DNA"/>
</dbReference>
<dbReference type="AlphaFoldDB" id="A0AAN6JAR7"/>
<gene>
    <name evidence="4" type="ORF">LTR82_005329</name>
</gene>
<evidence type="ECO:0000256" key="3">
    <source>
        <dbReference type="PROSITE-ProRule" id="PRU00023"/>
    </source>
</evidence>
<proteinExistence type="predicted"/>